<sequence>MKTALIVDSVGYLSDELNSLTNVYTIDLTVNFSDGTVINDTCAPAQLKSFYDRLSKENQLPTTSQPQVGKYYELLDQLVAEGYQTVFCIHLSAGISGTYQTAVMVTSEYQDKIQAYCIDSKGASVTMEGLVRAALKMIDQGEDSSLIANKLNWLGNESRIYLMVEDLTNLVKGGRLSATSALLGGVLQIRPLLYFDQDGKIVLFEKIRTNKRVFKRWSELVQEALEKYPKGISIAFAHADVYDEIKKVEMQIVAEHPEITSSVSALGPVVGTHTGRGTKGIAIIPHIDNYL</sequence>
<dbReference type="EMBL" id="FUWO01000004">
    <property type="protein sequence ID" value="SJZ38479.1"/>
    <property type="molecule type" value="Genomic_DNA"/>
</dbReference>
<dbReference type="AlphaFoldDB" id="A0A1T4K7T8"/>
<organism evidence="3 4">
    <name type="scientific">Globicatella sulfidifaciens DSM 15739</name>
    <dbReference type="NCBI Taxonomy" id="1121925"/>
    <lineage>
        <taxon>Bacteria</taxon>
        <taxon>Bacillati</taxon>
        <taxon>Bacillota</taxon>
        <taxon>Bacilli</taxon>
        <taxon>Lactobacillales</taxon>
        <taxon>Aerococcaceae</taxon>
        <taxon>Globicatella</taxon>
    </lineage>
</organism>
<dbReference type="GO" id="GO:0008289">
    <property type="term" value="F:lipid binding"/>
    <property type="evidence" value="ECO:0007669"/>
    <property type="project" value="UniProtKB-KW"/>
</dbReference>
<evidence type="ECO:0000313" key="4">
    <source>
        <dbReference type="Proteomes" id="UP000189941"/>
    </source>
</evidence>
<name>A0A1T4K7T8_9LACT</name>
<accession>A0A1T4K7T8</accession>
<dbReference type="STRING" id="1121925.SAMN02746011_00591"/>
<dbReference type="SUPFAM" id="SSF82549">
    <property type="entry name" value="DAK1/DegV-like"/>
    <property type="match status" value="1"/>
</dbReference>
<evidence type="ECO:0000256" key="2">
    <source>
        <dbReference type="ARBA" id="ARBA00023121"/>
    </source>
</evidence>
<dbReference type="PANTHER" id="PTHR33434:SF2">
    <property type="entry name" value="FATTY ACID-BINDING PROTEIN TM_1468"/>
    <property type="match status" value="1"/>
</dbReference>
<keyword evidence="4" id="KW-1185">Reference proteome</keyword>
<dbReference type="PROSITE" id="PS51482">
    <property type="entry name" value="DEGV"/>
    <property type="match status" value="1"/>
</dbReference>
<evidence type="ECO:0000256" key="1">
    <source>
        <dbReference type="ARBA" id="ARBA00003238"/>
    </source>
</evidence>
<proteinExistence type="predicted"/>
<dbReference type="Pfam" id="PF02645">
    <property type="entry name" value="DegV"/>
    <property type="match status" value="1"/>
</dbReference>
<comment type="function">
    <text evidence="1">May bind long-chain fatty acids, such as palmitate, and may play a role in lipid transport or fatty acid metabolism.</text>
</comment>
<dbReference type="NCBIfam" id="TIGR00762">
    <property type="entry name" value="DegV"/>
    <property type="match status" value="1"/>
</dbReference>
<dbReference type="Gene3D" id="3.40.50.10170">
    <property type="match status" value="1"/>
</dbReference>
<gene>
    <name evidence="3" type="ORF">SAMN02746011_00591</name>
</gene>
<evidence type="ECO:0000313" key="3">
    <source>
        <dbReference type="EMBL" id="SJZ38479.1"/>
    </source>
</evidence>
<protein>
    <submittedName>
        <fullName evidence="3">EDD domain protein, DegV family</fullName>
    </submittedName>
</protein>
<reference evidence="4" key="1">
    <citation type="submission" date="2017-02" db="EMBL/GenBank/DDBJ databases">
        <authorList>
            <person name="Varghese N."/>
            <person name="Submissions S."/>
        </authorList>
    </citation>
    <scope>NUCLEOTIDE SEQUENCE [LARGE SCALE GENOMIC DNA]</scope>
    <source>
        <strain evidence="4">DSM 15739</strain>
    </source>
</reference>
<dbReference type="Proteomes" id="UP000189941">
    <property type="component" value="Unassembled WGS sequence"/>
</dbReference>
<dbReference type="InterPro" id="IPR043168">
    <property type="entry name" value="DegV_C"/>
</dbReference>
<keyword evidence="2" id="KW-0446">Lipid-binding</keyword>
<dbReference type="RefSeq" id="WP_078755416.1">
    <property type="nucleotide sequence ID" value="NZ_FUWO01000004.1"/>
</dbReference>
<dbReference type="InterPro" id="IPR050270">
    <property type="entry name" value="DegV_domain_contain"/>
</dbReference>
<dbReference type="OrthoDB" id="9775494at2"/>
<dbReference type="Gene3D" id="3.30.1180.10">
    <property type="match status" value="1"/>
</dbReference>
<dbReference type="InterPro" id="IPR003797">
    <property type="entry name" value="DegV"/>
</dbReference>
<dbReference type="PANTHER" id="PTHR33434">
    <property type="entry name" value="DEGV DOMAIN-CONTAINING PROTEIN DR_1986-RELATED"/>
    <property type="match status" value="1"/>
</dbReference>